<evidence type="ECO:0000313" key="2">
    <source>
        <dbReference type="WBParaSite" id="maker-unitig_42675-snap-gene-0.2-mRNA-1"/>
    </source>
</evidence>
<proteinExistence type="predicted"/>
<organism evidence="1 2">
    <name type="scientific">Macrostomum lignano</name>
    <dbReference type="NCBI Taxonomy" id="282301"/>
    <lineage>
        <taxon>Eukaryota</taxon>
        <taxon>Metazoa</taxon>
        <taxon>Spiralia</taxon>
        <taxon>Lophotrochozoa</taxon>
        <taxon>Platyhelminthes</taxon>
        <taxon>Rhabditophora</taxon>
        <taxon>Macrostomorpha</taxon>
        <taxon>Macrostomida</taxon>
        <taxon>Macrostomidae</taxon>
        <taxon>Macrostomum</taxon>
    </lineage>
</organism>
<protein>
    <submittedName>
        <fullName evidence="2">F-box domain-containing protein</fullName>
    </submittedName>
</protein>
<dbReference type="Proteomes" id="UP000095280">
    <property type="component" value="Unplaced"/>
</dbReference>
<name>A0A1I8FPN2_9PLAT</name>
<sequence length="386" mass="42915">AYQRLEVGDTREVGLLVQSRRQDALGLPESSFQLNRRQANGKQQALPRRTIPLVSRPLLRQPWLSRPLVELSVAASVVSAKAGSASTTPDDPLDVELDAGEDVELFENAIRKCADILTSRLALHCAPLEPYDIQRRLGQCERSPQKPGCMPRIMIQRPEHLQRLHAGPLTLEQQQGYRHVDYLPIRASVNCGPTTASIMQLSNQGMALVRDEILVPTFDVARAWPGGTEPNQGTANVAPDVFYSGTNAVWSNRNRMKRLAMDFLLNRHASRLPPKDASSTPCSFAARRPPLYYRIFTCYFTCSTDPVIAFPPEQLLRELLRHVMSGDSAAALGGSLMSCRNWEVVKAVALQPIRRRLAAARHCNFSELRGWRECGLRESAACRSAG</sequence>
<accession>A0A1I8FPN2</accession>
<dbReference type="AlphaFoldDB" id="A0A1I8FPN2"/>
<dbReference type="WBParaSite" id="maker-unitig_42675-snap-gene-0.2-mRNA-1">
    <property type="protein sequence ID" value="maker-unitig_42675-snap-gene-0.2-mRNA-1"/>
    <property type="gene ID" value="maker-unitig_42675-snap-gene-0.2"/>
</dbReference>
<evidence type="ECO:0000313" key="1">
    <source>
        <dbReference type="Proteomes" id="UP000095280"/>
    </source>
</evidence>
<keyword evidence="1" id="KW-1185">Reference proteome</keyword>
<reference evidence="2" key="1">
    <citation type="submission" date="2016-11" db="UniProtKB">
        <authorList>
            <consortium name="WormBaseParasite"/>
        </authorList>
    </citation>
    <scope>IDENTIFICATION</scope>
</reference>